<reference evidence="5" key="1">
    <citation type="submission" date="2011-02" db="EMBL/GenBank/DDBJ databases">
        <title>The complete sequence of chromosome of Deinococcus proteolyticus DSM 20540.</title>
        <authorList>
            <consortium name="US DOE Joint Genome Institute (JGI-PGF)"/>
            <person name="Lucas S."/>
            <person name="Copeland A."/>
            <person name="Lapidus A."/>
            <person name="Bruce D."/>
            <person name="Goodwin L."/>
            <person name="Pitluck S."/>
            <person name="Kyrpides N."/>
            <person name="Mavromatis K."/>
            <person name="Pagani I."/>
            <person name="Ivanova N."/>
            <person name="Ovchinnikova G."/>
            <person name="Zeytun A."/>
            <person name="Detter J.C."/>
            <person name="Han C."/>
            <person name="Land M."/>
            <person name="Hauser L."/>
            <person name="Markowitz V."/>
            <person name="Cheng J.-F."/>
            <person name="Hugenholtz P."/>
            <person name="Woyke T."/>
            <person name="Wu D."/>
            <person name="Pukall R."/>
            <person name="Steenblock K."/>
            <person name="Brambilla E."/>
            <person name="Klenk H.-P."/>
            <person name="Eisen J.A."/>
        </authorList>
    </citation>
    <scope>NUCLEOTIDE SEQUENCE [LARGE SCALE GENOMIC DNA]</scope>
    <source>
        <strain evidence="5">ATCC 35074 / DSM 20540 / JCM 6276 / NBRC 101906 / NCIMB 13154 / VKM Ac-1939 / CCM 2703 / MRP</strain>
    </source>
</reference>
<dbReference type="STRING" id="693977.Deipr_0189"/>
<feature type="binding site" evidence="3">
    <location>
        <position position="11"/>
    </location>
    <ligand>
        <name>a divalent metal cation</name>
        <dbReference type="ChEBI" id="CHEBI:60240"/>
        <label>1</label>
    </ligand>
</feature>
<gene>
    <name evidence="4" type="ordered locus">Deipr_0189</name>
</gene>
<dbReference type="HOGENOM" id="CLU_031506_4_0_0"/>
<dbReference type="GO" id="GO:0005829">
    <property type="term" value="C:cytosol"/>
    <property type="evidence" value="ECO:0007669"/>
    <property type="project" value="TreeGrafter"/>
</dbReference>
<accession>F0RP47</accession>
<dbReference type="CDD" id="cd01310">
    <property type="entry name" value="TatD_DNAse"/>
    <property type="match status" value="1"/>
</dbReference>
<dbReference type="GO" id="GO:0016788">
    <property type="term" value="F:hydrolase activity, acting on ester bonds"/>
    <property type="evidence" value="ECO:0007669"/>
    <property type="project" value="InterPro"/>
</dbReference>
<protein>
    <submittedName>
        <fullName evidence="4">Hydrolase, TatD family</fullName>
    </submittedName>
</protein>
<dbReference type="InterPro" id="IPR015991">
    <property type="entry name" value="TatD/YcfH-like"/>
</dbReference>
<dbReference type="PROSITE" id="PS01091">
    <property type="entry name" value="TATD_3"/>
    <property type="match status" value="1"/>
</dbReference>
<dbReference type="GO" id="GO:0004536">
    <property type="term" value="F:DNA nuclease activity"/>
    <property type="evidence" value="ECO:0007669"/>
    <property type="project" value="InterPro"/>
</dbReference>
<feature type="binding site" evidence="3">
    <location>
        <position position="154"/>
    </location>
    <ligand>
        <name>a divalent metal cation</name>
        <dbReference type="ChEBI" id="CHEBI:60240"/>
        <label>2</label>
    </ligand>
</feature>
<dbReference type="GO" id="GO:0046872">
    <property type="term" value="F:metal ion binding"/>
    <property type="evidence" value="ECO:0007669"/>
    <property type="project" value="UniProtKB-KW"/>
</dbReference>
<dbReference type="FunFam" id="3.20.20.140:FF:000005">
    <property type="entry name" value="TatD family hydrolase"/>
    <property type="match status" value="1"/>
</dbReference>
<dbReference type="Pfam" id="PF01026">
    <property type="entry name" value="TatD_DNase"/>
    <property type="match status" value="1"/>
</dbReference>
<feature type="binding site" evidence="3">
    <location>
        <position position="9"/>
    </location>
    <ligand>
        <name>a divalent metal cation</name>
        <dbReference type="ChEBI" id="CHEBI:60240"/>
        <label>1</label>
    </ligand>
</feature>
<dbReference type="eggNOG" id="COG0084">
    <property type="taxonomic scope" value="Bacteria"/>
</dbReference>
<name>F0RP47_DEIPM</name>
<feature type="binding site" evidence="3">
    <location>
        <position position="204"/>
    </location>
    <ligand>
        <name>a divalent metal cation</name>
        <dbReference type="ChEBI" id="CHEBI:60240"/>
        <label>1</label>
    </ligand>
</feature>
<evidence type="ECO:0000313" key="5">
    <source>
        <dbReference type="Proteomes" id="UP000007718"/>
    </source>
</evidence>
<dbReference type="PANTHER" id="PTHR46124:SF2">
    <property type="entry name" value="D-AMINOACYL-TRNA DEACYLASE"/>
    <property type="match status" value="1"/>
</dbReference>
<organism evidence="4 5">
    <name type="scientific">Deinococcus proteolyticus (strain ATCC 35074 / DSM 20540 / JCM 6276 / NBRC 101906 / NCIMB 13154 / VKM Ac-1939 / CCM 2703 / MRP)</name>
    <dbReference type="NCBI Taxonomy" id="693977"/>
    <lineage>
        <taxon>Bacteria</taxon>
        <taxon>Thermotogati</taxon>
        <taxon>Deinococcota</taxon>
        <taxon>Deinococci</taxon>
        <taxon>Deinococcales</taxon>
        <taxon>Deinococcaceae</taxon>
        <taxon>Deinococcus</taxon>
    </lineage>
</organism>
<keyword evidence="2 4" id="KW-0378">Hydrolase</keyword>
<dbReference type="NCBIfam" id="TIGR00010">
    <property type="entry name" value="YchF/TatD family DNA exonuclease"/>
    <property type="match status" value="1"/>
</dbReference>
<dbReference type="InterPro" id="IPR001130">
    <property type="entry name" value="TatD-like"/>
</dbReference>
<evidence type="ECO:0000256" key="2">
    <source>
        <dbReference type="ARBA" id="ARBA00022801"/>
    </source>
</evidence>
<dbReference type="InterPro" id="IPR018228">
    <property type="entry name" value="DNase_TatD-rel_CS"/>
</dbReference>
<feature type="binding site" evidence="3">
    <location>
        <position position="125"/>
    </location>
    <ligand>
        <name>a divalent metal cation</name>
        <dbReference type="ChEBI" id="CHEBI:60240"/>
        <label>2</label>
    </ligand>
</feature>
<dbReference type="PROSITE" id="PS01137">
    <property type="entry name" value="TATD_1"/>
    <property type="match status" value="1"/>
</dbReference>
<dbReference type="PIRSF" id="PIRSF005902">
    <property type="entry name" value="DNase_TatD"/>
    <property type="match status" value="1"/>
</dbReference>
<dbReference type="EMBL" id="CP002536">
    <property type="protein sequence ID" value="ADY25362.1"/>
    <property type="molecule type" value="Genomic_DNA"/>
</dbReference>
<evidence type="ECO:0000256" key="3">
    <source>
        <dbReference type="PIRSR" id="PIRSR005902-1"/>
    </source>
</evidence>
<dbReference type="AlphaFoldDB" id="F0RP47"/>
<dbReference type="InterPro" id="IPR032466">
    <property type="entry name" value="Metal_Hydrolase"/>
</dbReference>
<evidence type="ECO:0000313" key="4">
    <source>
        <dbReference type="EMBL" id="ADY25362.1"/>
    </source>
</evidence>
<dbReference type="KEGG" id="dpt:Deipr_0189"/>
<feature type="binding site" evidence="3">
    <location>
        <position position="89"/>
    </location>
    <ligand>
        <name>a divalent metal cation</name>
        <dbReference type="ChEBI" id="CHEBI:60240"/>
        <label>1</label>
    </ligand>
</feature>
<dbReference type="Proteomes" id="UP000007718">
    <property type="component" value="Chromosome"/>
</dbReference>
<keyword evidence="1 3" id="KW-0479">Metal-binding</keyword>
<proteinExistence type="predicted"/>
<dbReference type="PANTHER" id="PTHR46124">
    <property type="entry name" value="D-AMINOACYL-TRNA DEACYLASE"/>
    <property type="match status" value="1"/>
</dbReference>
<sequence>MLPGMIDTHCHLDYLDAPASARGELGLSGMVCIGAGIQHARSAVALAEQFPDVWATVGIHPTGTEDDTPEHRAELERLAEHPRVVGIGESGLDDYWDAGQRPQQLAALEWQLDLAGRTGKPLVIHVRDKRGEDSAHRGLLDVLPHWEHVRLILHCFSGNRDLLAYGLEQGHHFSFAGNVTYKNAPEIQAAAREVPLDRLLLETDAPFLAPVPKRGKPNRPGYVRHTLEFVAALRGLDPAELEAQTTHNAQRVYSLTLPAAGA</sequence>
<dbReference type="SUPFAM" id="SSF51556">
    <property type="entry name" value="Metallo-dependent hydrolases"/>
    <property type="match status" value="1"/>
</dbReference>
<keyword evidence="5" id="KW-1185">Reference proteome</keyword>
<reference evidence="4 5" key="2">
    <citation type="journal article" date="2012" name="Stand. Genomic Sci.">
        <title>Complete genome sequence of the orange-red pigmented, radioresistant Deinococcus proteolyticus type strain (MRP(T)).</title>
        <authorList>
            <person name="Copeland A."/>
            <person name="Zeytun A."/>
            <person name="Yassawong M."/>
            <person name="Nolan M."/>
            <person name="Lucas S."/>
            <person name="Hammon N."/>
            <person name="Deshpande S."/>
            <person name="Cheng J.F."/>
            <person name="Han C."/>
            <person name="Tapia R."/>
            <person name="Goodwin L.A."/>
            <person name="Pitluck S."/>
            <person name="Mavromatis K."/>
            <person name="Liolios K."/>
            <person name="Pagani I."/>
            <person name="Ivanova N."/>
            <person name="Mikhailova N."/>
            <person name="Pati A."/>
            <person name="Chen A."/>
            <person name="Palaniappan K."/>
            <person name="Land M."/>
            <person name="Hauser L."/>
            <person name="Jeffries C.D."/>
            <person name="Brambilla E.M."/>
            <person name="Rohde M."/>
            <person name="Sikorski J."/>
            <person name="Pukall R."/>
            <person name="Goker M."/>
            <person name="Detter J.C."/>
            <person name="Woyke T."/>
            <person name="Bristow J."/>
            <person name="Eisen J.A."/>
            <person name="Markowitz V."/>
            <person name="Hugenholtz P."/>
            <person name="Kyrpides N.C."/>
            <person name="Klenk H.P."/>
            <person name="Lapidus A."/>
        </authorList>
    </citation>
    <scope>NUCLEOTIDE SEQUENCE [LARGE SCALE GENOMIC DNA]</scope>
    <source>
        <strain evidence="5">ATCC 35074 / DSM 20540 / JCM 6276 / NBRC 101906 / NCIMB 13154 / VKM Ac-1939 / CCM 2703 / MRP</strain>
    </source>
</reference>
<dbReference type="Gene3D" id="3.20.20.140">
    <property type="entry name" value="Metal-dependent hydrolases"/>
    <property type="match status" value="1"/>
</dbReference>
<evidence type="ECO:0000256" key="1">
    <source>
        <dbReference type="ARBA" id="ARBA00022723"/>
    </source>
</evidence>